<protein>
    <submittedName>
        <fullName evidence="1">19300_t:CDS:1</fullName>
    </submittedName>
</protein>
<organism evidence="1 2">
    <name type="scientific">Cetraspora pellucida</name>
    <dbReference type="NCBI Taxonomy" id="1433469"/>
    <lineage>
        <taxon>Eukaryota</taxon>
        <taxon>Fungi</taxon>
        <taxon>Fungi incertae sedis</taxon>
        <taxon>Mucoromycota</taxon>
        <taxon>Glomeromycotina</taxon>
        <taxon>Glomeromycetes</taxon>
        <taxon>Diversisporales</taxon>
        <taxon>Gigasporaceae</taxon>
        <taxon>Cetraspora</taxon>
    </lineage>
</organism>
<dbReference type="AlphaFoldDB" id="A0A9N9B1N9"/>
<sequence>MDVGLLSKDMRPLKLGGIGSTGRAQARPTLPICRYITITLKLAQAIEKNSHGNMQNAYSV</sequence>
<proteinExistence type="predicted"/>
<name>A0A9N9B1N9_9GLOM</name>
<accession>A0A9N9B1N9</accession>
<dbReference type="Proteomes" id="UP000789759">
    <property type="component" value="Unassembled WGS sequence"/>
</dbReference>
<evidence type="ECO:0000313" key="2">
    <source>
        <dbReference type="Proteomes" id="UP000789759"/>
    </source>
</evidence>
<dbReference type="EMBL" id="CAJVQA010002583">
    <property type="protein sequence ID" value="CAG8551701.1"/>
    <property type="molecule type" value="Genomic_DNA"/>
</dbReference>
<reference evidence="1" key="1">
    <citation type="submission" date="2021-06" db="EMBL/GenBank/DDBJ databases">
        <authorList>
            <person name="Kallberg Y."/>
            <person name="Tangrot J."/>
            <person name="Rosling A."/>
        </authorList>
    </citation>
    <scope>NUCLEOTIDE SEQUENCE</scope>
    <source>
        <strain evidence="1">FL966</strain>
    </source>
</reference>
<comment type="caution">
    <text evidence="1">The sequence shown here is derived from an EMBL/GenBank/DDBJ whole genome shotgun (WGS) entry which is preliminary data.</text>
</comment>
<evidence type="ECO:0000313" key="1">
    <source>
        <dbReference type="EMBL" id="CAG8551701.1"/>
    </source>
</evidence>
<keyword evidence="2" id="KW-1185">Reference proteome</keyword>
<gene>
    <name evidence="1" type="ORF">CPELLU_LOCUS4784</name>
</gene>